<dbReference type="Proteomes" id="UP000764110">
    <property type="component" value="Unassembled WGS sequence"/>
</dbReference>
<evidence type="ECO:0000313" key="4">
    <source>
        <dbReference type="Proteomes" id="UP000764110"/>
    </source>
</evidence>
<feature type="region of interest" description="Disordered" evidence="1">
    <location>
        <begin position="422"/>
        <end position="446"/>
    </location>
</feature>
<protein>
    <recommendedName>
        <fullName evidence="2">DUF7514 domain-containing protein</fullName>
    </recommendedName>
</protein>
<comment type="caution">
    <text evidence="3">The sequence shown here is derived from an EMBL/GenBank/DDBJ whole genome shotgun (WGS) entry which is preliminary data.</text>
</comment>
<dbReference type="PANTHER" id="PTHR39611">
    <property type="entry name" value="HYDROXYPROLINE-RICH GLYCOPROTEIN DZ-HRGP-RELATED"/>
    <property type="match status" value="1"/>
</dbReference>
<organism evidence="3 4">
    <name type="scientific">Metarhizium humberi</name>
    <dbReference type="NCBI Taxonomy" id="2596975"/>
    <lineage>
        <taxon>Eukaryota</taxon>
        <taxon>Fungi</taxon>
        <taxon>Dikarya</taxon>
        <taxon>Ascomycota</taxon>
        <taxon>Pezizomycotina</taxon>
        <taxon>Sordariomycetes</taxon>
        <taxon>Hypocreomycetidae</taxon>
        <taxon>Hypocreales</taxon>
        <taxon>Clavicipitaceae</taxon>
        <taxon>Metarhizium</taxon>
    </lineage>
</organism>
<gene>
    <name evidence="3" type="ORF">MHUMG1_06558</name>
</gene>
<dbReference type="PANTHER" id="PTHR39611:SF2">
    <property type="entry name" value="HYDROXYPROLINE-RICH GLYCOPROTEIN DZ-HRGP"/>
    <property type="match status" value="1"/>
</dbReference>
<accession>A0A9P8S6J7</accession>
<feature type="region of interest" description="Disordered" evidence="1">
    <location>
        <begin position="160"/>
        <end position="319"/>
    </location>
</feature>
<feature type="domain" description="DUF7514" evidence="2">
    <location>
        <begin position="73"/>
        <end position="149"/>
    </location>
</feature>
<feature type="domain" description="DUF7514" evidence="2">
    <location>
        <begin position="18"/>
        <end position="71"/>
    </location>
</feature>
<feature type="compositionally biased region" description="Polar residues" evidence="1">
    <location>
        <begin position="305"/>
        <end position="319"/>
    </location>
</feature>
<feature type="compositionally biased region" description="Acidic residues" evidence="1">
    <location>
        <begin position="295"/>
        <end position="304"/>
    </location>
</feature>
<evidence type="ECO:0000259" key="2">
    <source>
        <dbReference type="Pfam" id="PF24355"/>
    </source>
</evidence>
<dbReference type="Pfam" id="PF24355">
    <property type="entry name" value="DUF7514"/>
    <property type="match status" value="2"/>
</dbReference>
<proteinExistence type="predicted"/>
<dbReference type="EMBL" id="JACEFI010000012">
    <property type="protein sequence ID" value="KAH0595383.1"/>
    <property type="molecule type" value="Genomic_DNA"/>
</dbReference>
<feature type="compositionally biased region" description="Basic and acidic residues" evidence="1">
    <location>
        <begin position="270"/>
        <end position="279"/>
    </location>
</feature>
<sequence>MSPPPSDASPVSGVQYTYMFEKNKGPTKQLDALLRTIARHVILEIGDETDLHLTPGKLATFYKAVGGDYDYNVFEAPSKPALTFRGFSRWESLEILLRPEEHVPFLQFAVKQWSLKHPETGQDFPINLPSNCFPTQPDREVELWHKACADALWTAADNDEEITPKPWPSNKQPSANLSVYLPSNSLSRPRQDHRDYLRQAVSHDQISQKQDSERKGEPSPNRLSPNAPPEDRGRTTSFSDYASSRPKESPLQFTKFIQPPTDSGYSSTTRKTDSSHDVQKGSLGDFQGANQVIEEQSEREEPSDTEVSNGQTDFTGASSVPSQRVAHYVADFSRDLRDAIPPMYLNGLGTKQLEDILNEFAIKIGHCPQTDQHYDIMYFVRKYRRGISRQFLTSPIDIERKGGPTMHLDDKMSIWNKNTPDIDVDPETYSRPPHLDDDGYSSNGSTVSSLDDEGFECGVYNFQKYRDCLADSVAYKWLLETLQRQVLLVPAVPNLGGAIKQQIIRSLPRSRNKVNWNPVMFVKEQMYNVSPDYAIESAITITGSSQDAQALTSGQYLIQTWGSDAVLRTIQEVIRKPEEEYSATLSDMTSLVAWYSELMINVRVAAPAPSIAEIGEQLAWLGAALRLPPRMEKPNGVWYCSPSIRTRNKSPGQQHGAWKAERCFEIHFTFEKVESKVSNGDCWHNMFNNPVIVRGYPITRRPAPNTGLEIPLATMAELTRTKRVTIFDRKFFIKGFSSMLALIEWRDGLFLWHLFYNAKGGRISYLDSSERPQEKFTDSQLESARHIVGWCSRAHIFAGAVDGTYDVRRSFLPHPSSTCVLDKVSLSGGKFVTGSVSITPGVRDTPIHLTRDDYVSKLEWIATKYVVLWDEGSKRGWLINGTTALLHLVRASLVHNATSKIKKAFLFKSEDMTESKRPYGADSAMDVLLDQKNKELKIYVEKVEISEKATGLNGEDSRSNASEKKTTYVRLEDRVEYFYHLLEKMIDHQIQIESRSGMDLKLRVRKYLEGWEFKELATRSDPLSPVVKTLPTIAKGWVDFTREIHAITLFGSGFGDIIRPAHPQTTCQIWSRLPSNKYYLAASVSDIRDIIDLDDNWIKSEIPSIVQICDRLLWHVPGHLFDPCRCDGRHDQETIHADVVQVLFPVKWKFMLRNKTTGCRLVDNLAGAVIFGHNSGFKWYWQDNGDPVQGDACPEPVELEAGSDFHDSGIGSSDGIGTSSTSLLVGSNASPSVKRSSGEGVVRPGQSEKQTTRISKLRNVVFERVFRGHRRDLQK</sequence>
<dbReference type="AlphaFoldDB" id="A0A9P8S6J7"/>
<evidence type="ECO:0000256" key="1">
    <source>
        <dbReference type="SAM" id="MobiDB-lite"/>
    </source>
</evidence>
<reference evidence="3 4" key="1">
    <citation type="submission" date="2020-07" db="EMBL/GenBank/DDBJ databases">
        <title>Metarhizium humberi genome.</title>
        <authorList>
            <person name="Lysoe E."/>
        </authorList>
    </citation>
    <scope>NUCLEOTIDE SEQUENCE [LARGE SCALE GENOMIC DNA]</scope>
    <source>
        <strain evidence="3 4">ESALQ1638</strain>
    </source>
</reference>
<keyword evidence="4" id="KW-1185">Reference proteome</keyword>
<dbReference type="InterPro" id="IPR055936">
    <property type="entry name" value="DUF7514"/>
</dbReference>
<evidence type="ECO:0000313" key="3">
    <source>
        <dbReference type="EMBL" id="KAH0595383.1"/>
    </source>
</evidence>
<feature type="region of interest" description="Disordered" evidence="1">
    <location>
        <begin position="1225"/>
        <end position="1254"/>
    </location>
</feature>
<feature type="compositionally biased region" description="Polar residues" evidence="1">
    <location>
        <begin position="1225"/>
        <end position="1235"/>
    </location>
</feature>
<feature type="compositionally biased region" description="Polar residues" evidence="1">
    <location>
        <begin position="169"/>
        <end position="188"/>
    </location>
</feature>
<feature type="compositionally biased region" description="Polar residues" evidence="1">
    <location>
        <begin position="260"/>
        <end position="269"/>
    </location>
</feature>
<name>A0A9P8S6J7_9HYPO</name>